<dbReference type="NCBIfam" id="TIGR00250">
    <property type="entry name" value="RNAse_H_YqgF"/>
    <property type="match status" value="1"/>
</dbReference>
<comment type="caution">
    <text evidence="7">The sequence shown here is derived from an EMBL/GenBank/DDBJ whole genome shotgun (WGS) entry which is preliminary data.</text>
</comment>
<evidence type="ECO:0000256" key="2">
    <source>
        <dbReference type="ARBA" id="ARBA00022517"/>
    </source>
</evidence>
<protein>
    <recommendedName>
        <fullName evidence="5">Putative pre-16S rRNA nuclease</fullName>
        <ecNumber evidence="5">3.1.-.-</ecNumber>
    </recommendedName>
</protein>
<dbReference type="CDD" id="cd16964">
    <property type="entry name" value="YqgF"/>
    <property type="match status" value="1"/>
</dbReference>
<dbReference type="InterPro" id="IPR006641">
    <property type="entry name" value="YqgF/RNaseH-like_dom"/>
</dbReference>
<evidence type="ECO:0000256" key="3">
    <source>
        <dbReference type="ARBA" id="ARBA00022722"/>
    </source>
</evidence>
<dbReference type="GO" id="GO:0016788">
    <property type="term" value="F:hydrolase activity, acting on ester bonds"/>
    <property type="evidence" value="ECO:0007669"/>
    <property type="project" value="UniProtKB-UniRule"/>
</dbReference>
<dbReference type="EC" id="3.1.-.-" evidence="5"/>
<comment type="similarity">
    <text evidence="5">Belongs to the YqgF HJR family.</text>
</comment>
<dbReference type="InterPro" id="IPR037027">
    <property type="entry name" value="YqgF/RNaseH-like_dom_sf"/>
</dbReference>
<evidence type="ECO:0000256" key="1">
    <source>
        <dbReference type="ARBA" id="ARBA00022490"/>
    </source>
</evidence>
<evidence type="ECO:0000259" key="6">
    <source>
        <dbReference type="SMART" id="SM00732"/>
    </source>
</evidence>
<keyword evidence="1 5" id="KW-0963">Cytoplasm</keyword>
<sequence>MTNIIEIEDLADKLDIGRRLLGIDLGSKTIGLATSDIGNSIATPLETLKRGKFGVNVVELAKIIEEYSIYAVVIGLPKNMDNSEGPRCQATRAFVRNMANASALNGIKVCFWDERGSTMAVTNTLIEADVSRAKRKDVVDKLAAGFILQGAVDRIYDLRVTSGKIIEDEYDY</sequence>
<dbReference type="EMBL" id="NVUS01000030">
    <property type="protein sequence ID" value="PCI97390.1"/>
    <property type="molecule type" value="Genomic_DNA"/>
</dbReference>
<comment type="function">
    <text evidence="5">Could be a nuclease involved in processing of the 5'-end of pre-16S rRNA.</text>
</comment>
<dbReference type="SUPFAM" id="SSF53098">
    <property type="entry name" value="Ribonuclease H-like"/>
    <property type="match status" value="1"/>
</dbReference>
<reference key="1">
    <citation type="submission" date="2017-08" db="EMBL/GenBank/DDBJ databases">
        <title>A dynamic microbial community with high functional redundancy inhabits the cold, oxic subseafloor aquifer.</title>
        <authorList>
            <person name="Tully B.J."/>
            <person name="Wheat C.G."/>
            <person name="Glazer B.T."/>
            <person name="Huber J.A."/>
        </authorList>
    </citation>
    <scope>NUCLEOTIDE SEQUENCE [LARGE SCALE GENOMIC DNA]</scope>
</reference>
<keyword evidence="4 5" id="KW-0378">Hydrolase</keyword>
<comment type="subcellular location">
    <subcellularLocation>
        <location evidence="5">Cytoplasm</location>
    </subcellularLocation>
</comment>
<dbReference type="InterPro" id="IPR005227">
    <property type="entry name" value="YqgF"/>
</dbReference>
<reference evidence="7" key="2">
    <citation type="journal article" date="2018" name="ISME J.">
        <title>A dynamic microbial community with high functional redundancy inhabits the cold, oxic subseafloor aquifer.</title>
        <authorList>
            <person name="Tully B.J."/>
            <person name="Wheat C.G."/>
            <person name="Glazer B.T."/>
            <person name="Huber J.A."/>
        </authorList>
    </citation>
    <scope>NUCLEOTIDE SEQUENCE</scope>
    <source>
        <strain evidence="7">NORP83</strain>
    </source>
</reference>
<dbReference type="AlphaFoldDB" id="A0A2A4YRZ7"/>
<evidence type="ECO:0000256" key="5">
    <source>
        <dbReference type="HAMAP-Rule" id="MF_00651"/>
    </source>
</evidence>
<accession>A0A2A4YRZ7</accession>
<dbReference type="SMART" id="SM00732">
    <property type="entry name" value="YqgFc"/>
    <property type="match status" value="1"/>
</dbReference>
<proteinExistence type="inferred from homology"/>
<name>A0A2A4YRZ7_9PROT</name>
<dbReference type="Pfam" id="PF03652">
    <property type="entry name" value="RuvX"/>
    <property type="match status" value="1"/>
</dbReference>
<feature type="domain" description="YqgF/RNase H-like" evidence="6">
    <location>
        <begin position="18"/>
        <end position="121"/>
    </location>
</feature>
<dbReference type="GO" id="GO:0004518">
    <property type="term" value="F:nuclease activity"/>
    <property type="evidence" value="ECO:0007669"/>
    <property type="project" value="UniProtKB-KW"/>
</dbReference>
<dbReference type="PANTHER" id="PTHR33317">
    <property type="entry name" value="POLYNUCLEOTIDYL TRANSFERASE, RIBONUCLEASE H-LIKE SUPERFAMILY PROTEIN"/>
    <property type="match status" value="1"/>
</dbReference>
<dbReference type="GO" id="GO:0005829">
    <property type="term" value="C:cytosol"/>
    <property type="evidence" value="ECO:0007669"/>
    <property type="project" value="TreeGrafter"/>
</dbReference>
<dbReference type="HAMAP" id="MF_00651">
    <property type="entry name" value="Nuclease_YqgF"/>
    <property type="match status" value="1"/>
</dbReference>
<gene>
    <name evidence="7" type="ORF">COB13_15785</name>
</gene>
<keyword evidence="3 5" id="KW-0540">Nuclease</keyword>
<dbReference type="PANTHER" id="PTHR33317:SF4">
    <property type="entry name" value="POLYNUCLEOTIDYL TRANSFERASE, RIBONUCLEASE H-LIKE SUPERFAMILY PROTEIN"/>
    <property type="match status" value="1"/>
</dbReference>
<dbReference type="InterPro" id="IPR012337">
    <property type="entry name" value="RNaseH-like_sf"/>
</dbReference>
<keyword evidence="2 5" id="KW-0690">Ribosome biogenesis</keyword>
<organism evidence="7">
    <name type="scientific">OCS116 cluster bacterium</name>
    <dbReference type="NCBI Taxonomy" id="2030921"/>
    <lineage>
        <taxon>Bacteria</taxon>
        <taxon>Pseudomonadati</taxon>
        <taxon>Pseudomonadota</taxon>
        <taxon>Alphaproteobacteria</taxon>
        <taxon>OCS116 cluster</taxon>
    </lineage>
</organism>
<evidence type="ECO:0000313" key="7">
    <source>
        <dbReference type="EMBL" id="PCI97390.1"/>
    </source>
</evidence>
<dbReference type="Gene3D" id="3.30.420.140">
    <property type="entry name" value="YqgF/RNase H-like domain"/>
    <property type="match status" value="1"/>
</dbReference>
<evidence type="ECO:0000256" key="4">
    <source>
        <dbReference type="ARBA" id="ARBA00022801"/>
    </source>
</evidence>
<dbReference type="GO" id="GO:0000967">
    <property type="term" value="P:rRNA 5'-end processing"/>
    <property type="evidence" value="ECO:0007669"/>
    <property type="project" value="UniProtKB-UniRule"/>
</dbReference>